<keyword evidence="5" id="KW-1185">Reference proteome</keyword>
<feature type="transmembrane region" description="Helical" evidence="2">
    <location>
        <begin position="202"/>
        <end position="226"/>
    </location>
</feature>
<accession>A0A0D9NKT2</accession>
<keyword evidence="2" id="KW-1133">Transmembrane helix</keyword>
<dbReference type="Proteomes" id="UP000054544">
    <property type="component" value="Unassembled WGS sequence"/>
</dbReference>
<keyword evidence="2" id="KW-0812">Transmembrane</keyword>
<dbReference type="Pfam" id="PF20684">
    <property type="entry name" value="Fung_rhodopsin"/>
    <property type="match status" value="1"/>
</dbReference>
<feature type="transmembrane region" description="Helical" evidence="2">
    <location>
        <begin position="238"/>
        <end position="261"/>
    </location>
</feature>
<dbReference type="InterPro" id="IPR049326">
    <property type="entry name" value="Rhodopsin_dom_fungi"/>
</dbReference>
<organism evidence="4 5">
    <name type="scientific">Metarhizium anisopliae BRIP 53293</name>
    <dbReference type="NCBI Taxonomy" id="1291518"/>
    <lineage>
        <taxon>Eukaryota</taxon>
        <taxon>Fungi</taxon>
        <taxon>Dikarya</taxon>
        <taxon>Ascomycota</taxon>
        <taxon>Pezizomycotina</taxon>
        <taxon>Sordariomycetes</taxon>
        <taxon>Hypocreomycetidae</taxon>
        <taxon>Hypocreales</taxon>
        <taxon>Clavicipitaceae</taxon>
        <taxon>Metarhizium</taxon>
    </lineage>
</organism>
<dbReference type="PROSITE" id="PS51257">
    <property type="entry name" value="PROKAR_LIPOPROTEIN"/>
    <property type="match status" value="1"/>
</dbReference>
<gene>
    <name evidence="4" type="ORF">H634G_10280</name>
</gene>
<dbReference type="PANTHER" id="PTHR38794:SF1">
    <property type="entry name" value="INTEGRAL MEMBRANE PROTEIN"/>
    <property type="match status" value="1"/>
</dbReference>
<dbReference type="PANTHER" id="PTHR38794">
    <property type="entry name" value="INTEGRAL MEMBRANE PROTEIN"/>
    <property type="match status" value="1"/>
</dbReference>
<feature type="region of interest" description="Disordered" evidence="1">
    <location>
        <begin position="287"/>
        <end position="358"/>
    </location>
</feature>
<reference evidence="5" key="1">
    <citation type="journal article" date="2014" name="BMC Genomics">
        <title>The genome sequence of the biocontrol fungus Metarhizium anisopliae and comparative genomics of Metarhizium species.</title>
        <authorList>
            <person name="Pattemore J.A."/>
            <person name="Hane J.K."/>
            <person name="Williams A.H."/>
            <person name="Wilson B.A."/>
            <person name="Stodart B.J."/>
            <person name="Ash G.J."/>
        </authorList>
    </citation>
    <scope>NUCLEOTIDE SEQUENCE [LARGE SCALE GENOMIC DNA]</scope>
    <source>
        <strain evidence="5">BRIP 53293</strain>
    </source>
</reference>
<proteinExistence type="predicted"/>
<sequence>MERPHDLSMHNRSLVVRAATLFLMVVGLLACLTRISMKWFTVRRLGLDDQLATAATALAVAQSVVVVAEADRGLGQHLDDLRRDQVTYVLKAEYAANALFLASMTLAKLSAITTLWVLAPLYHRRTVLITCSFIILWAFTSIVPALLQCDLPIPWDYIAGQCFQRTAFWIYVAIGDILTDVAIVAIMFTISFQLQLPLRKKMLVGGVFGSRILVTPAIIAHMVVFHGFFDEADATFDMFLPTILTQAVQCLSIVTACVPYLKPFLDSFQSGAMLAVDASSQNTGAKSRSGSGKFAAAASAQNSSKHGGRGGGDIELASIPRAAQASSSKPATTATVTANQGDVSAEGWDRRSHTSQTVLVQQSWQVDIEAKSPVRASRANT</sequence>
<evidence type="ECO:0000313" key="4">
    <source>
        <dbReference type="EMBL" id="KJK74373.1"/>
    </source>
</evidence>
<feature type="transmembrane region" description="Helical" evidence="2">
    <location>
        <begin position="126"/>
        <end position="147"/>
    </location>
</feature>
<keyword evidence="2" id="KW-0472">Membrane</keyword>
<dbReference type="EMBL" id="KE384760">
    <property type="protein sequence ID" value="KJK74373.1"/>
    <property type="molecule type" value="Genomic_DNA"/>
</dbReference>
<evidence type="ECO:0000259" key="3">
    <source>
        <dbReference type="Pfam" id="PF20684"/>
    </source>
</evidence>
<evidence type="ECO:0000256" key="2">
    <source>
        <dbReference type="SAM" id="Phobius"/>
    </source>
</evidence>
<name>A0A0D9NKT2_METAN</name>
<dbReference type="OrthoDB" id="3918601at2759"/>
<feature type="transmembrane region" description="Helical" evidence="2">
    <location>
        <begin position="14"/>
        <end position="35"/>
    </location>
</feature>
<feature type="domain" description="Rhodopsin" evidence="3">
    <location>
        <begin position="34"/>
        <end position="265"/>
    </location>
</feature>
<protein>
    <recommendedName>
        <fullName evidence="3">Rhodopsin domain-containing protein</fullName>
    </recommendedName>
</protein>
<feature type="transmembrane region" description="Helical" evidence="2">
    <location>
        <begin position="98"/>
        <end position="119"/>
    </location>
</feature>
<feature type="transmembrane region" description="Helical" evidence="2">
    <location>
        <begin position="167"/>
        <end position="190"/>
    </location>
</feature>
<feature type="compositionally biased region" description="Polar residues" evidence="1">
    <location>
        <begin position="324"/>
        <end position="342"/>
    </location>
</feature>
<dbReference type="AlphaFoldDB" id="A0A0D9NKT2"/>
<evidence type="ECO:0000313" key="5">
    <source>
        <dbReference type="Proteomes" id="UP000054544"/>
    </source>
</evidence>
<dbReference type="STRING" id="1291518.A0A0D9NKT2"/>
<evidence type="ECO:0000256" key="1">
    <source>
        <dbReference type="SAM" id="MobiDB-lite"/>
    </source>
</evidence>
<feature type="compositionally biased region" description="Low complexity" evidence="1">
    <location>
        <begin position="287"/>
        <end position="305"/>
    </location>
</feature>